<evidence type="ECO:0000256" key="6">
    <source>
        <dbReference type="SAM" id="Phobius"/>
    </source>
</evidence>
<dbReference type="SMART" id="SM00388">
    <property type="entry name" value="HisKA"/>
    <property type="match status" value="1"/>
</dbReference>
<dbReference type="Gene3D" id="3.30.565.10">
    <property type="entry name" value="Histidine kinase-like ATPase, C-terminal domain"/>
    <property type="match status" value="1"/>
</dbReference>
<feature type="transmembrane region" description="Helical" evidence="6">
    <location>
        <begin position="102"/>
        <end position="122"/>
    </location>
</feature>
<keyword evidence="6" id="KW-0812">Transmembrane</keyword>
<evidence type="ECO:0000313" key="9">
    <source>
        <dbReference type="EMBL" id="MBS2097220.1"/>
    </source>
</evidence>
<comment type="caution">
    <text evidence="9">The sequence shown here is derived from an EMBL/GenBank/DDBJ whole genome shotgun (WGS) entry which is preliminary data.</text>
</comment>
<comment type="catalytic activity">
    <reaction evidence="1">
        <text>ATP + protein L-histidine = ADP + protein N-phospho-L-histidine.</text>
        <dbReference type="EC" id="2.7.13.3"/>
    </reaction>
</comment>
<dbReference type="Proteomes" id="UP000708576">
    <property type="component" value="Unassembled WGS sequence"/>
</dbReference>
<dbReference type="InterPro" id="IPR001789">
    <property type="entry name" value="Sig_transdc_resp-reg_receiver"/>
</dbReference>
<evidence type="ECO:0000256" key="4">
    <source>
        <dbReference type="ARBA" id="ARBA00023012"/>
    </source>
</evidence>
<dbReference type="SUPFAM" id="SSF55874">
    <property type="entry name" value="ATPase domain of HSP90 chaperone/DNA topoisomerase II/histidine kinase"/>
    <property type="match status" value="1"/>
</dbReference>
<dbReference type="SUPFAM" id="SSF47384">
    <property type="entry name" value="Homodimeric domain of signal transducing histidine kinase"/>
    <property type="match status" value="1"/>
</dbReference>
<feature type="transmembrane region" description="Helical" evidence="6">
    <location>
        <begin position="28"/>
        <end position="47"/>
    </location>
</feature>
<dbReference type="Gene3D" id="3.40.50.2300">
    <property type="match status" value="1"/>
</dbReference>
<dbReference type="SMART" id="SM00448">
    <property type="entry name" value="REC"/>
    <property type="match status" value="1"/>
</dbReference>
<evidence type="ECO:0000259" key="8">
    <source>
        <dbReference type="PROSITE" id="PS50110"/>
    </source>
</evidence>
<dbReference type="InterPro" id="IPR005467">
    <property type="entry name" value="His_kinase_dom"/>
</dbReference>
<evidence type="ECO:0000259" key="7">
    <source>
        <dbReference type="PROSITE" id="PS50109"/>
    </source>
</evidence>
<name>A0ABS5JQY4_9BACT</name>
<dbReference type="PROSITE" id="PS50110">
    <property type="entry name" value="RESPONSE_REGULATORY"/>
    <property type="match status" value="1"/>
</dbReference>
<dbReference type="Gene3D" id="1.10.287.130">
    <property type="match status" value="1"/>
</dbReference>
<evidence type="ECO:0000256" key="3">
    <source>
        <dbReference type="ARBA" id="ARBA00022553"/>
    </source>
</evidence>
<feature type="modified residue" description="4-aspartylphosphate" evidence="5">
    <location>
        <position position="481"/>
    </location>
</feature>
<protein>
    <recommendedName>
        <fullName evidence="2">histidine kinase</fullName>
        <ecNumber evidence="2">2.7.13.3</ecNumber>
    </recommendedName>
</protein>
<dbReference type="InterPro" id="IPR011006">
    <property type="entry name" value="CheY-like_superfamily"/>
</dbReference>
<feature type="transmembrane region" description="Helical" evidence="6">
    <location>
        <begin position="59"/>
        <end position="90"/>
    </location>
</feature>
<proteinExistence type="predicted"/>
<evidence type="ECO:0000256" key="5">
    <source>
        <dbReference type="PROSITE-ProRule" id="PRU00169"/>
    </source>
</evidence>
<dbReference type="SUPFAM" id="SSF52172">
    <property type="entry name" value="CheY-like"/>
    <property type="match status" value="1"/>
</dbReference>
<dbReference type="Pfam" id="PF00072">
    <property type="entry name" value="Response_reg"/>
    <property type="match status" value="1"/>
</dbReference>
<keyword evidence="10" id="KW-1185">Reference proteome</keyword>
<keyword evidence="4" id="KW-0902">Two-component regulatory system</keyword>
<dbReference type="InterPro" id="IPR003661">
    <property type="entry name" value="HisK_dim/P_dom"/>
</dbReference>
<evidence type="ECO:0000256" key="1">
    <source>
        <dbReference type="ARBA" id="ARBA00000085"/>
    </source>
</evidence>
<evidence type="ECO:0000256" key="2">
    <source>
        <dbReference type="ARBA" id="ARBA00012438"/>
    </source>
</evidence>
<dbReference type="CDD" id="cd17546">
    <property type="entry name" value="REC_hyHK_CKI1_RcsC-like"/>
    <property type="match status" value="1"/>
</dbReference>
<dbReference type="EMBL" id="JAGUCO010000001">
    <property type="protein sequence ID" value="MBS2097220.1"/>
    <property type="molecule type" value="Genomic_DNA"/>
</dbReference>
<dbReference type="InterPro" id="IPR036890">
    <property type="entry name" value="HATPase_C_sf"/>
</dbReference>
<organism evidence="9 10">
    <name type="scientific">Carboxylicivirga linearis</name>
    <dbReference type="NCBI Taxonomy" id="1628157"/>
    <lineage>
        <taxon>Bacteria</taxon>
        <taxon>Pseudomonadati</taxon>
        <taxon>Bacteroidota</taxon>
        <taxon>Bacteroidia</taxon>
        <taxon>Marinilabiliales</taxon>
        <taxon>Marinilabiliaceae</taxon>
        <taxon>Carboxylicivirga</taxon>
    </lineage>
</organism>
<dbReference type="PANTHER" id="PTHR45339:SF1">
    <property type="entry name" value="HYBRID SIGNAL TRANSDUCTION HISTIDINE KINASE J"/>
    <property type="match status" value="1"/>
</dbReference>
<dbReference type="InterPro" id="IPR036097">
    <property type="entry name" value="HisK_dim/P_sf"/>
</dbReference>
<reference evidence="9 10" key="1">
    <citation type="journal article" date="2015" name="Int. J. Syst. Evol. Microbiol.">
        <title>Carboxylicivirga linearis sp. nov., isolated from a sea cucumber culture pond.</title>
        <authorList>
            <person name="Wang F.Q."/>
            <person name="Zhou Y.X."/>
            <person name="Lin X.Z."/>
            <person name="Chen G.J."/>
            <person name="Du Z.J."/>
        </authorList>
    </citation>
    <scope>NUCLEOTIDE SEQUENCE [LARGE SCALE GENOMIC DNA]</scope>
    <source>
        <strain evidence="9 10">FB218</strain>
    </source>
</reference>
<sequence>MRNLVYFILFLVVFIDGIYTLLTDQTFYAIPLLIFSLIFGFHFLYLGRRAHSVGVRNSFAFFALLIFLYLIIFGGSTGLGIVWLVLLPVFLFSLFGKNKGTIISLTFLIIVAGYLFGLSTILPLVYKYTLPEKIIYSSILLAMILITYATYHTFSEVILNKELRMLNSQNFNKTQEELISKLSHQIRTPLSNITGIIDILEKTNLSDDQRDYINTIHASSNNLVNVVNSMVAATTTNFSQIPDEEISFNLYATINNTIKLFQEENDKKQFDLSLSADIPNSVIGNSIKVKQIFLNLLNSILKYNKSESKQVTIEVTRKETLPNKLVLKFRIVSNTIIPLPKDELKEEAFYAKEIIRLNTNKYINLLELGITQKIIEMDGNQLDIFPGSVNTAFEFTATFKENLKSQSINSIVEPSKQSGNFFKPKVDMADANILLVEDNFSNQQIIILYIKNEVQKIEVAFNGKEALDKFGKTKYDLILMDVQMPIMDGFKATQKIREIEKSTGTHTPIIAVTANAFPEDKEKCMAVGMDDYISKPFQPEDLIKKIKQHLSS</sequence>
<dbReference type="CDD" id="cd00082">
    <property type="entry name" value="HisKA"/>
    <property type="match status" value="1"/>
</dbReference>
<keyword evidence="6" id="KW-0472">Membrane</keyword>
<dbReference type="Pfam" id="PF00512">
    <property type="entry name" value="HisKA"/>
    <property type="match status" value="1"/>
</dbReference>
<gene>
    <name evidence="9" type="ORF">KEM10_02950</name>
</gene>
<evidence type="ECO:0000313" key="10">
    <source>
        <dbReference type="Proteomes" id="UP000708576"/>
    </source>
</evidence>
<dbReference type="PANTHER" id="PTHR45339">
    <property type="entry name" value="HYBRID SIGNAL TRANSDUCTION HISTIDINE KINASE J"/>
    <property type="match status" value="1"/>
</dbReference>
<accession>A0ABS5JQY4</accession>
<feature type="domain" description="Response regulatory" evidence="8">
    <location>
        <begin position="432"/>
        <end position="550"/>
    </location>
</feature>
<feature type="transmembrane region" description="Helical" evidence="6">
    <location>
        <begin position="134"/>
        <end position="154"/>
    </location>
</feature>
<keyword evidence="3 5" id="KW-0597">Phosphoprotein</keyword>
<feature type="transmembrane region" description="Helical" evidence="6">
    <location>
        <begin position="5"/>
        <end position="22"/>
    </location>
</feature>
<keyword evidence="6" id="KW-1133">Transmembrane helix</keyword>
<dbReference type="EC" id="2.7.13.3" evidence="2"/>
<feature type="domain" description="Histidine kinase" evidence="7">
    <location>
        <begin position="181"/>
        <end position="407"/>
    </location>
</feature>
<dbReference type="PROSITE" id="PS50109">
    <property type="entry name" value="HIS_KIN"/>
    <property type="match status" value="1"/>
</dbReference>